<dbReference type="GO" id="GO:0020037">
    <property type="term" value="F:heme binding"/>
    <property type="evidence" value="ECO:0007669"/>
    <property type="project" value="InterPro"/>
</dbReference>
<keyword evidence="4 11" id="KW-0349">Heme</keyword>
<feature type="domain" description="Cytochrome oxidase subunit II copper A binding" evidence="13">
    <location>
        <begin position="88"/>
        <end position="200"/>
    </location>
</feature>
<dbReference type="InterPro" id="IPR034236">
    <property type="entry name" value="CuRO_CcO_Caa3_II"/>
</dbReference>
<evidence type="ECO:0000256" key="8">
    <source>
        <dbReference type="ARBA" id="ARBA00023008"/>
    </source>
</evidence>
<dbReference type="GO" id="GO:0042773">
    <property type="term" value="P:ATP synthesis coupled electron transport"/>
    <property type="evidence" value="ECO:0007669"/>
    <property type="project" value="TreeGrafter"/>
</dbReference>
<evidence type="ECO:0000256" key="11">
    <source>
        <dbReference type="PROSITE-ProRule" id="PRU00433"/>
    </source>
</evidence>
<keyword evidence="3" id="KW-0813">Transport</keyword>
<dbReference type="PROSITE" id="PS00078">
    <property type="entry name" value="COX2"/>
    <property type="match status" value="1"/>
</dbReference>
<keyword evidence="8" id="KW-0186">Copper</keyword>
<evidence type="ECO:0000256" key="9">
    <source>
        <dbReference type="ARBA" id="ARBA00023136"/>
    </source>
</evidence>
<sequence length="299" mass="32475">MRGEQSALSPRGPEAELLHGLTWLLSLGGAVIFLLTMLLLVLALTGRARWLASPRVMVMLGAVLPTIVLIALFAHSTGIVSALGRVVGAPLVIEVVARQFWWEVRYPEQGIVTANEIRLPVGRQAELRVTSPDVIHALWIPALHGKIDMIPGRENRLRLTAGEAGTWRGQCAEFCGSQHTLMALFAVAQPPAEFEAWAARQRAAPVPESAGRAVFARAGCGACHTVRGTEFSGRIGPDLTLIGTRQSLGAGTLENHRDTLLQWVSSPQRVKPGNAMPDFRGVLSDDELREVAEWLENLR</sequence>
<evidence type="ECO:0000313" key="15">
    <source>
        <dbReference type="EMBL" id="RVT95806.1"/>
    </source>
</evidence>
<evidence type="ECO:0000256" key="7">
    <source>
        <dbReference type="ARBA" id="ARBA00023004"/>
    </source>
</evidence>
<evidence type="ECO:0000256" key="5">
    <source>
        <dbReference type="ARBA" id="ARBA00022723"/>
    </source>
</evidence>
<dbReference type="SUPFAM" id="SSF46626">
    <property type="entry name" value="Cytochrome c"/>
    <property type="match status" value="1"/>
</dbReference>
<feature type="domain" description="Cytochrome c" evidence="14">
    <location>
        <begin position="206"/>
        <end position="299"/>
    </location>
</feature>
<comment type="subcellular location">
    <subcellularLocation>
        <location evidence="1">Membrane</location>
    </subcellularLocation>
</comment>
<dbReference type="PRINTS" id="PR01166">
    <property type="entry name" value="CYCOXIDASEII"/>
</dbReference>
<reference evidence="15 16" key="1">
    <citation type="submission" date="2019-01" db="EMBL/GenBank/DDBJ databases">
        <authorList>
            <person name="Chen W.-M."/>
        </authorList>
    </citation>
    <scope>NUCLEOTIDE SEQUENCE [LARGE SCALE GENOMIC DNA]</scope>
    <source>
        <strain evidence="15 16">CCP-6</strain>
    </source>
</reference>
<dbReference type="Gene3D" id="2.60.40.420">
    <property type="entry name" value="Cupredoxins - blue copper proteins"/>
    <property type="match status" value="1"/>
</dbReference>
<comment type="catalytic activity">
    <reaction evidence="10">
        <text>4 Fe(II)-[cytochrome c] + O2 + 8 H(+)(in) = 4 Fe(III)-[cytochrome c] + 2 H2O + 4 H(+)(out)</text>
        <dbReference type="Rhea" id="RHEA:11436"/>
        <dbReference type="Rhea" id="RHEA-COMP:10350"/>
        <dbReference type="Rhea" id="RHEA-COMP:14399"/>
        <dbReference type="ChEBI" id="CHEBI:15377"/>
        <dbReference type="ChEBI" id="CHEBI:15378"/>
        <dbReference type="ChEBI" id="CHEBI:15379"/>
        <dbReference type="ChEBI" id="CHEBI:29033"/>
        <dbReference type="ChEBI" id="CHEBI:29034"/>
        <dbReference type="EC" id="7.1.1.9"/>
    </reaction>
</comment>
<keyword evidence="7 11" id="KW-0408">Iron</keyword>
<organism evidence="15 16">
    <name type="scientific">Rhodovarius crocodyli</name>
    <dbReference type="NCBI Taxonomy" id="1979269"/>
    <lineage>
        <taxon>Bacteria</taxon>
        <taxon>Pseudomonadati</taxon>
        <taxon>Pseudomonadota</taxon>
        <taxon>Alphaproteobacteria</taxon>
        <taxon>Acetobacterales</taxon>
        <taxon>Roseomonadaceae</taxon>
        <taxon>Rhodovarius</taxon>
    </lineage>
</organism>
<dbReference type="Pfam" id="PF00116">
    <property type="entry name" value="COX2"/>
    <property type="match status" value="1"/>
</dbReference>
<evidence type="ECO:0000256" key="10">
    <source>
        <dbReference type="ARBA" id="ARBA00047816"/>
    </source>
</evidence>
<dbReference type="PROSITE" id="PS50857">
    <property type="entry name" value="COX2_CUA"/>
    <property type="match status" value="1"/>
</dbReference>
<protein>
    <submittedName>
        <fullName evidence="15">C-type cytochrome</fullName>
    </submittedName>
</protein>
<dbReference type="EMBL" id="SACL01000005">
    <property type="protein sequence ID" value="RVT95806.1"/>
    <property type="molecule type" value="Genomic_DNA"/>
</dbReference>
<gene>
    <name evidence="15" type="ORF">EOD42_16595</name>
</gene>
<dbReference type="InterPro" id="IPR002429">
    <property type="entry name" value="CcO_II-like_C"/>
</dbReference>
<keyword evidence="9 12" id="KW-0472">Membrane</keyword>
<dbReference type="PROSITE" id="PS51007">
    <property type="entry name" value="CYTC"/>
    <property type="match status" value="1"/>
</dbReference>
<dbReference type="InterPro" id="IPR045187">
    <property type="entry name" value="CcO_II"/>
</dbReference>
<comment type="caution">
    <text evidence="15">The sequence shown here is derived from an EMBL/GenBank/DDBJ whole genome shotgun (WGS) entry which is preliminary data.</text>
</comment>
<dbReference type="Pfam" id="PF00034">
    <property type="entry name" value="Cytochrom_C"/>
    <property type="match status" value="1"/>
</dbReference>
<dbReference type="InterPro" id="IPR009056">
    <property type="entry name" value="Cyt_c-like_dom"/>
</dbReference>
<dbReference type="InterPro" id="IPR036909">
    <property type="entry name" value="Cyt_c-like_dom_sf"/>
</dbReference>
<dbReference type="CDD" id="cd04213">
    <property type="entry name" value="CuRO_CcO_Caa3_II"/>
    <property type="match status" value="1"/>
</dbReference>
<feature type="transmembrane region" description="Helical" evidence="12">
    <location>
        <begin position="20"/>
        <end position="44"/>
    </location>
</feature>
<feature type="transmembrane region" description="Helical" evidence="12">
    <location>
        <begin position="56"/>
        <end position="75"/>
    </location>
</feature>
<keyword evidence="5 11" id="KW-0479">Metal-binding</keyword>
<dbReference type="PANTHER" id="PTHR22888">
    <property type="entry name" value="CYTOCHROME C OXIDASE, SUBUNIT II"/>
    <property type="match status" value="1"/>
</dbReference>
<keyword evidence="12" id="KW-1133">Transmembrane helix</keyword>
<evidence type="ECO:0000259" key="13">
    <source>
        <dbReference type="PROSITE" id="PS50857"/>
    </source>
</evidence>
<evidence type="ECO:0000313" key="16">
    <source>
        <dbReference type="Proteomes" id="UP000282957"/>
    </source>
</evidence>
<evidence type="ECO:0000256" key="2">
    <source>
        <dbReference type="ARBA" id="ARBA00007866"/>
    </source>
</evidence>
<name>A0A437MDY1_9PROT</name>
<keyword evidence="6" id="KW-0249">Electron transport</keyword>
<dbReference type="GO" id="GO:0005507">
    <property type="term" value="F:copper ion binding"/>
    <property type="evidence" value="ECO:0007669"/>
    <property type="project" value="InterPro"/>
</dbReference>
<keyword evidence="16" id="KW-1185">Reference proteome</keyword>
<comment type="similarity">
    <text evidence="2">Belongs to the cytochrome c oxidase subunit 2 family.</text>
</comment>
<proteinExistence type="inferred from homology"/>
<dbReference type="PANTHER" id="PTHR22888:SF9">
    <property type="entry name" value="CYTOCHROME C OXIDASE SUBUNIT 2"/>
    <property type="match status" value="1"/>
</dbReference>
<accession>A0A437MDY1</accession>
<dbReference type="InterPro" id="IPR001505">
    <property type="entry name" value="Copper_CuA"/>
</dbReference>
<dbReference type="SUPFAM" id="SSF49503">
    <property type="entry name" value="Cupredoxins"/>
    <property type="match status" value="1"/>
</dbReference>
<evidence type="ECO:0000256" key="4">
    <source>
        <dbReference type="ARBA" id="ARBA00022617"/>
    </source>
</evidence>
<dbReference type="RefSeq" id="WP_127788667.1">
    <property type="nucleotide sequence ID" value="NZ_SACL01000005.1"/>
</dbReference>
<evidence type="ECO:0000259" key="14">
    <source>
        <dbReference type="PROSITE" id="PS51007"/>
    </source>
</evidence>
<keyword evidence="12" id="KW-0812">Transmembrane</keyword>
<dbReference type="Proteomes" id="UP000282957">
    <property type="component" value="Unassembled WGS sequence"/>
</dbReference>
<dbReference type="OrthoDB" id="9781261at2"/>
<dbReference type="InterPro" id="IPR008972">
    <property type="entry name" value="Cupredoxin"/>
</dbReference>
<evidence type="ECO:0000256" key="12">
    <source>
        <dbReference type="SAM" id="Phobius"/>
    </source>
</evidence>
<dbReference type="AlphaFoldDB" id="A0A437MDY1"/>
<dbReference type="GO" id="GO:0016020">
    <property type="term" value="C:membrane"/>
    <property type="evidence" value="ECO:0007669"/>
    <property type="project" value="UniProtKB-SubCell"/>
</dbReference>
<dbReference type="GO" id="GO:0004129">
    <property type="term" value="F:cytochrome-c oxidase activity"/>
    <property type="evidence" value="ECO:0007669"/>
    <property type="project" value="UniProtKB-EC"/>
</dbReference>
<evidence type="ECO:0000256" key="6">
    <source>
        <dbReference type="ARBA" id="ARBA00022982"/>
    </source>
</evidence>
<evidence type="ECO:0000256" key="3">
    <source>
        <dbReference type="ARBA" id="ARBA00022448"/>
    </source>
</evidence>
<evidence type="ECO:0000256" key="1">
    <source>
        <dbReference type="ARBA" id="ARBA00004370"/>
    </source>
</evidence>